<protein>
    <submittedName>
        <fullName evidence="8">Aromatic L-amino acid decarboxylase</fullName>
    </submittedName>
</protein>
<sequence length="572" mass="63481">MSFVNNKSIVIGLATSCAVLLSACQKDNFLDVDNLSSVSSATAFATPNAADLVLNDVYYQLPDQFNSVFDPFDNWSDNSMTGFSWTITANAARTKSNINSNSEFSYNWGGGTQKATSWLNWSYLYAAIRKCNVFIEGLEGSSLEEAYKNTRMGEAKVLRAYFYHLIWMMYGGGPIITAPDNRSQDGDAIYHQRASFDDNYTFLENELTEAASLLADNAGNNGGGRITKGAALTLKGWVELFYASPLYNKTNDAGRWAKAAATNKEVMELGYTLHQKYDELFMSTGNGNNEGVFYRQYLGLKEGSTIAGYQGPMYVGNQWLSWGGSTPTQELVDDYPMANGLAISDPGSGYDPQNPYANRDSRFRQSVLFNGNTFNGQPYISAVGSGFNEIDLADATDQTNTGYAMKKGIDTTVNVFQWGASSQTYYYFRYAEVLLNYAEAQNESAGPDASVYEALDQLRSRAGTPTFSQVYPGASQATMRELIRKERRIELAFEGKRYFDLLRWKTAEDNLNHVMHGMKVTPKAGGGYTYERVNAIPPGSPQWSFDPEKNYLLPIPLSIMGQNPELTQNPNY</sequence>
<dbReference type="Pfam" id="PF07980">
    <property type="entry name" value="SusD_RagB"/>
    <property type="match status" value="1"/>
</dbReference>
<evidence type="ECO:0000256" key="5">
    <source>
        <dbReference type="ARBA" id="ARBA00023237"/>
    </source>
</evidence>
<evidence type="ECO:0000313" key="8">
    <source>
        <dbReference type="EMBL" id="GAO42293.1"/>
    </source>
</evidence>
<dbReference type="PROSITE" id="PS51257">
    <property type="entry name" value="PROKAR_LIPOPROTEIN"/>
    <property type="match status" value="1"/>
</dbReference>
<name>A0A0E9MXQ3_9BACT</name>
<proteinExistence type="inferred from homology"/>
<keyword evidence="3" id="KW-0732">Signal</keyword>
<keyword evidence="5" id="KW-0998">Cell outer membrane</keyword>
<comment type="similarity">
    <text evidence="2">Belongs to the SusD family.</text>
</comment>
<dbReference type="AlphaFoldDB" id="A0A0E9MXQ3"/>
<accession>A0A0E9MXQ3</accession>
<dbReference type="Gene3D" id="1.25.40.390">
    <property type="match status" value="1"/>
</dbReference>
<evidence type="ECO:0000313" key="9">
    <source>
        <dbReference type="Proteomes" id="UP000033121"/>
    </source>
</evidence>
<dbReference type="Proteomes" id="UP000033121">
    <property type="component" value="Unassembled WGS sequence"/>
</dbReference>
<evidence type="ECO:0000256" key="1">
    <source>
        <dbReference type="ARBA" id="ARBA00004442"/>
    </source>
</evidence>
<organism evidence="8 9">
    <name type="scientific">Flavihumibacter petaseus NBRC 106054</name>
    <dbReference type="NCBI Taxonomy" id="1220578"/>
    <lineage>
        <taxon>Bacteria</taxon>
        <taxon>Pseudomonadati</taxon>
        <taxon>Bacteroidota</taxon>
        <taxon>Chitinophagia</taxon>
        <taxon>Chitinophagales</taxon>
        <taxon>Chitinophagaceae</taxon>
        <taxon>Flavihumibacter</taxon>
    </lineage>
</organism>
<evidence type="ECO:0000256" key="4">
    <source>
        <dbReference type="ARBA" id="ARBA00023136"/>
    </source>
</evidence>
<dbReference type="InterPro" id="IPR033985">
    <property type="entry name" value="SusD-like_N"/>
</dbReference>
<dbReference type="InterPro" id="IPR012944">
    <property type="entry name" value="SusD_RagB_dom"/>
</dbReference>
<comment type="subcellular location">
    <subcellularLocation>
        <location evidence="1">Cell outer membrane</location>
    </subcellularLocation>
</comment>
<dbReference type="CDD" id="cd08977">
    <property type="entry name" value="SusD"/>
    <property type="match status" value="1"/>
</dbReference>
<comment type="caution">
    <text evidence="8">The sequence shown here is derived from an EMBL/GenBank/DDBJ whole genome shotgun (WGS) entry which is preliminary data.</text>
</comment>
<reference evidence="8 9" key="1">
    <citation type="submission" date="2015-04" db="EMBL/GenBank/DDBJ databases">
        <title>Whole genome shotgun sequence of Flavihumibacter petaseus NBRC 106054.</title>
        <authorList>
            <person name="Miyazawa S."/>
            <person name="Hosoyama A."/>
            <person name="Hashimoto M."/>
            <person name="Noguchi M."/>
            <person name="Tsuchikane K."/>
            <person name="Ohji S."/>
            <person name="Yamazoe A."/>
            <person name="Ichikawa N."/>
            <person name="Kimura A."/>
            <person name="Fujita N."/>
        </authorList>
    </citation>
    <scope>NUCLEOTIDE SEQUENCE [LARGE SCALE GENOMIC DNA]</scope>
    <source>
        <strain evidence="8 9">NBRC 106054</strain>
    </source>
</reference>
<evidence type="ECO:0000256" key="3">
    <source>
        <dbReference type="ARBA" id="ARBA00022729"/>
    </source>
</evidence>
<keyword evidence="4" id="KW-0472">Membrane</keyword>
<dbReference type="SUPFAM" id="SSF48452">
    <property type="entry name" value="TPR-like"/>
    <property type="match status" value="1"/>
</dbReference>
<dbReference type="InterPro" id="IPR011990">
    <property type="entry name" value="TPR-like_helical_dom_sf"/>
</dbReference>
<dbReference type="RefSeq" id="WP_046368007.1">
    <property type="nucleotide sequence ID" value="NZ_BBWV01000001.1"/>
</dbReference>
<dbReference type="GO" id="GO:0009279">
    <property type="term" value="C:cell outer membrane"/>
    <property type="evidence" value="ECO:0007669"/>
    <property type="project" value="UniProtKB-SubCell"/>
</dbReference>
<keyword evidence="9" id="KW-1185">Reference proteome</keyword>
<dbReference type="OrthoDB" id="5694214at2"/>
<evidence type="ECO:0000259" key="7">
    <source>
        <dbReference type="Pfam" id="PF14322"/>
    </source>
</evidence>
<dbReference type="STRING" id="1220578.FPE01S_01_13060"/>
<evidence type="ECO:0000256" key="2">
    <source>
        <dbReference type="ARBA" id="ARBA00006275"/>
    </source>
</evidence>
<evidence type="ECO:0000259" key="6">
    <source>
        <dbReference type="Pfam" id="PF07980"/>
    </source>
</evidence>
<feature type="domain" description="RagB/SusD" evidence="6">
    <location>
        <begin position="290"/>
        <end position="572"/>
    </location>
</feature>
<gene>
    <name evidence="8" type="ORF">FPE01S_01_13060</name>
</gene>
<dbReference type="Pfam" id="PF14322">
    <property type="entry name" value="SusD-like_3"/>
    <property type="match status" value="1"/>
</dbReference>
<feature type="domain" description="SusD-like N-terminal" evidence="7">
    <location>
        <begin position="86"/>
        <end position="233"/>
    </location>
</feature>
<dbReference type="EMBL" id="BBWV01000001">
    <property type="protein sequence ID" value="GAO42293.1"/>
    <property type="molecule type" value="Genomic_DNA"/>
</dbReference>